<dbReference type="Pfam" id="PF00638">
    <property type="entry name" value="Ran_BP1"/>
    <property type="match status" value="2"/>
</dbReference>
<dbReference type="SUPFAM" id="SSF50729">
    <property type="entry name" value="PH domain-like"/>
    <property type="match status" value="1"/>
</dbReference>
<dbReference type="SMART" id="SM00160">
    <property type="entry name" value="RanBD"/>
    <property type="match status" value="1"/>
</dbReference>
<feature type="compositionally biased region" description="Basic and acidic residues" evidence="3">
    <location>
        <begin position="302"/>
        <end position="311"/>
    </location>
</feature>
<dbReference type="InterPro" id="IPR045255">
    <property type="entry name" value="RanBP1-like"/>
</dbReference>
<dbReference type="Proteomes" id="UP000566819">
    <property type="component" value="Unassembled WGS sequence"/>
</dbReference>
<name>A0A8H4W315_9HELO</name>
<evidence type="ECO:0000313" key="6">
    <source>
        <dbReference type="Proteomes" id="UP000566819"/>
    </source>
</evidence>
<feature type="domain" description="RanBD1" evidence="4">
    <location>
        <begin position="318"/>
        <end position="452"/>
    </location>
</feature>
<dbReference type="AlphaFoldDB" id="A0A8H4W315"/>
<keyword evidence="6" id="KW-1185">Reference proteome</keyword>
<feature type="region of interest" description="Disordered" evidence="3">
    <location>
        <begin position="110"/>
        <end position="142"/>
    </location>
</feature>
<dbReference type="GO" id="GO:0005634">
    <property type="term" value="C:nucleus"/>
    <property type="evidence" value="ECO:0007669"/>
    <property type="project" value="UniProtKB-SubCell"/>
</dbReference>
<dbReference type="PANTHER" id="PTHR23138">
    <property type="entry name" value="RAN BINDING PROTEIN"/>
    <property type="match status" value="1"/>
</dbReference>
<feature type="region of interest" description="Disordered" evidence="3">
    <location>
        <begin position="268"/>
        <end position="319"/>
    </location>
</feature>
<comment type="caution">
    <text evidence="5">The sequence shown here is derived from an EMBL/GenBank/DDBJ whole genome shotgun (WGS) entry which is preliminary data.</text>
</comment>
<gene>
    <name evidence="5" type="ORF">G7Y89_g6257</name>
</gene>
<reference evidence="5 6" key="1">
    <citation type="submission" date="2020-03" db="EMBL/GenBank/DDBJ databases">
        <title>Draft Genome Sequence of Cudoniella acicularis.</title>
        <authorList>
            <person name="Buettner E."/>
            <person name="Kellner H."/>
        </authorList>
    </citation>
    <scope>NUCLEOTIDE SEQUENCE [LARGE SCALE GENOMIC DNA]</scope>
    <source>
        <strain evidence="5 6">DSM 108380</strain>
    </source>
</reference>
<evidence type="ECO:0000256" key="3">
    <source>
        <dbReference type="SAM" id="MobiDB-lite"/>
    </source>
</evidence>
<protein>
    <recommendedName>
        <fullName evidence="4">RanBD1 domain-containing protein</fullName>
    </recommendedName>
</protein>
<feature type="compositionally biased region" description="Low complexity" evidence="3">
    <location>
        <begin position="110"/>
        <end position="119"/>
    </location>
</feature>
<feature type="region of interest" description="Disordered" evidence="3">
    <location>
        <begin position="19"/>
        <end position="40"/>
    </location>
</feature>
<dbReference type="EMBL" id="JAAMPI010000401">
    <property type="protein sequence ID" value="KAF4631872.1"/>
    <property type="molecule type" value="Genomic_DNA"/>
</dbReference>
<dbReference type="Gene3D" id="2.30.29.30">
    <property type="entry name" value="Pleckstrin-homology domain (PH domain)/Phosphotyrosine-binding domain (PTB)"/>
    <property type="match status" value="1"/>
</dbReference>
<dbReference type="OrthoDB" id="185618at2759"/>
<dbReference type="PROSITE" id="PS50196">
    <property type="entry name" value="RANBD1"/>
    <property type="match status" value="1"/>
</dbReference>
<evidence type="ECO:0000259" key="4">
    <source>
        <dbReference type="PROSITE" id="PS50196"/>
    </source>
</evidence>
<evidence type="ECO:0000313" key="5">
    <source>
        <dbReference type="EMBL" id="KAF4631872.1"/>
    </source>
</evidence>
<comment type="subcellular location">
    <subcellularLocation>
        <location evidence="1">Nucleus</location>
    </subcellularLocation>
</comment>
<keyword evidence="2" id="KW-0539">Nucleus</keyword>
<feature type="region of interest" description="Disordered" evidence="3">
    <location>
        <begin position="192"/>
        <end position="216"/>
    </location>
</feature>
<evidence type="ECO:0000256" key="1">
    <source>
        <dbReference type="ARBA" id="ARBA00004123"/>
    </source>
</evidence>
<proteinExistence type="predicted"/>
<organism evidence="5 6">
    <name type="scientific">Cudoniella acicularis</name>
    <dbReference type="NCBI Taxonomy" id="354080"/>
    <lineage>
        <taxon>Eukaryota</taxon>
        <taxon>Fungi</taxon>
        <taxon>Dikarya</taxon>
        <taxon>Ascomycota</taxon>
        <taxon>Pezizomycotina</taxon>
        <taxon>Leotiomycetes</taxon>
        <taxon>Helotiales</taxon>
        <taxon>Tricladiaceae</taxon>
        <taxon>Cudoniella</taxon>
    </lineage>
</organism>
<accession>A0A8H4W315</accession>
<dbReference type="PANTHER" id="PTHR23138:SF142">
    <property type="entry name" value="RAN-BINDING PROTEIN 3B-RELATED"/>
    <property type="match status" value="1"/>
</dbReference>
<dbReference type="InterPro" id="IPR000156">
    <property type="entry name" value="Ran_bind_dom"/>
</dbReference>
<evidence type="ECO:0000256" key="2">
    <source>
        <dbReference type="ARBA" id="ARBA00023242"/>
    </source>
</evidence>
<feature type="compositionally biased region" description="Acidic residues" evidence="3">
    <location>
        <begin position="279"/>
        <end position="301"/>
    </location>
</feature>
<sequence>MENTTFDWLDGDYSLNYRTPEVPTSSSPGASQARRPNEPIRRVANVRYHFSDSVVGEGTSNMTRITPCTSTMTIGRRSPNQLVDEHLEGLGDLFTDEAADLKVTIAAASTNTSKANSTADETSRKVSDSSQKGTFGSGLSDKTQTSASAFASSGFASLAAASTSPFGSLGASKPSIFGGTAPPVSGFGALASGKTPSLTSPVSASNTTTTSKDKPATLLSFGGGNSSGFGGLGTGSVFGASLGNGFTGGSGPKLSSFAAPGKENVQLGSKPAKAFGAPESDEDEGSDDDNSEGEGASDDEESGHIASEDKKKAKVTKVPIEDGESGETTLLQLRAKLFALESKEAGWKERGVGTLKINVPTPCASFDENEAPIPGSFDISGLEDEDADSNTSRVPRLIMRQENTHRVILNTVVVRAMEFKDKPSTTSAQILFTAFEGEKELKPINMLFKMSEANAKLFRSEIDSIQHEL</sequence>
<dbReference type="InterPro" id="IPR011993">
    <property type="entry name" value="PH-like_dom_sf"/>
</dbReference>
<feature type="compositionally biased region" description="Polar residues" evidence="3">
    <location>
        <begin position="194"/>
        <end position="210"/>
    </location>
</feature>